<evidence type="ECO:0000313" key="12">
    <source>
        <dbReference type="Proteomes" id="UP000295252"/>
    </source>
</evidence>
<evidence type="ECO:0000256" key="1">
    <source>
        <dbReference type="ARBA" id="ARBA00004370"/>
    </source>
</evidence>
<keyword evidence="2" id="KW-0433">Leucine-rich repeat</keyword>
<gene>
    <name evidence="11" type="ORF">GSCOC_T00034892001</name>
</gene>
<evidence type="ECO:0000256" key="2">
    <source>
        <dbReference type="ARBA" id="ARBA00022614"/>
    </source>
</evidence>
<dbReference type="InterPro" id="IPR046959">
    <property type="entry name" value="PRK1-6/SRF4-like"/>
</dbReference>
<dbReference type="InterPro" id="IPR000719">
    <property type="entry name" value="Prot_kinase_dom"/>
</dbReference>
<dbReference type="SUPFAM" id="SSF52058">
    <property type="entry name" value="L domain-like"/>
    <property type="match status" value="1"/>
</dbReference>
<dbReference type="InParanoid" id="A0A068TZ27"/>
<organism evidence="11 12">
    <name type="scientific">Coffea canephora</name>
    <name type="common">Robusta coffee</name>
    <dbReference type="NCBI Taxonomy" id="49390"/>
    <lineage>
        <taxon>Eukaryota</taxon>
        <taxon>Viridiplantae</taxon>
        <taxon>Streptophyta</taxon>
        <taxon>Embryophyta</taxon>
        <taxon>Tracheophyta</taxon>
        <taxon>Spermatophyta</taxon>
        <taxon>Magnoliopsida</taxon>
        <taxon>eudicotyledons</taxon>
        <taxon>Gunneridae</taxon>
        <taxon>Pentapetalae</taxon>
        <taxon>asterids</taxon>
        <taxon>lamiids</taxon>
        <taxon>Gentianales</taxon>
        <taxon>Rubiaceae</taxon>
        <taxon>Ixoroideae</taxon>
        <taxon>Gardenieae complex</taxon>
        <taxon>Bertiereae - Coffeeae clade</taxon>
        <taxon>Coffeeae</taxon>
        <taxon>Coffea</taxon>
    </lineage>
</organism>
<dbReference type="SUPFAM" id="SSF56112">
    <property type="entry name" value="Protein kinase-like (PK-like)"/>
    <property type="match status" value="1"/>
</dbReference>
<evidence type="ECO:0000256" key="8">
    <source>
        <dbReference type="SAM" id="MobiDB-lite"/>
    </source>
</evidence>
<dbReference type="GO" id="GO:0016020">
    <property type="term" value="C:membrane"/>
    <property type="evidence" value="ECO:0007669"/>
    <property type="project" value="UniProtKB-SubCell"/>
</dbReference>
<dbReference type="PhylomeDB" id="A0A068TZ27"/>
<dbReference type="FunFam" id="3.80.10.10:FF:000400">
    <property type="entry name" value="Nuclear pore complex protein NUP107"/>
    <property type="match status" value="1"/>
</dbReference>
<accession>A0A068TZ27</accession>
<dbReference type="EMBL" id="HG739090">
    <property type="protein sequence ID" value="CDP01297.1"/>
    <property type="molecule type" value="Genomic_DNA"/>
</dbReference>
<dbReference type="PANTHER" id="PTHR48007">
    <property type="entry name" value="LEUCINE-RICH REPEAT RECEPTOR-LIKE PROTEIN KINASE PXC1"/>
    <property type="match status" value="1"/>
</dbReference>
<reference evidence="12" key="1">
    <citation type="journal article" date="2014" name="Science">
        <title>The coffee genome provides insight into the convergent evolution of caffeine biosynthesis.</title>
        <authorList>
            <person name="Denoeud F."/>
            <person name="Carretero-Paulet L."/>
            <person name="Dereeper A."/>
            <person name="Droc G."/>
            <person name="Guyot R."/>
            <person name="Pietrella M."/>
            <person name="Zheng C."/>
            <person name="Alberti A."/>
            <person name="Anthony F."/>
            <person name="Aprea G."/>
            <person name="Aury J.M."/>
            <person name="Bento P."/>
            <person name="Bernard M."/>
            <person name="Bocs S."/>
            <person name="Campa C."/>
            <person name="Cenci A."/>
            <person name="Combes M.C."/>
            <person name="Crouzillat D."/>
            <person name="Da Silva C."/>
            <person name="Daddiego L."/>
            <person name="De Bellis F."/>
            <person name="Dussert S."/>
            <person name="Garsmeur O."/>
            <person name="Gayraud T."/>
            <person name="Guignon V."/>
            <person name="Jahn K."/>
            <person name="Jamilloux V."/>
            <person name="Joet T."/>
            <person name="Labadie K."/>
            <person name="Lan T."/>
            <person name="Leclercq J."/>
            <person name="Lepelley M."/>
            <person name="Leroy T."/>
            <person name="Li L.T."/>
            <person name="Librado P."/>
            <person name="Lopez L."/>
            <person name="Munoz A."/>
            <person name="Noel B."/>
            <person name="Pallavicini A."/>
            <person name="Perrotta G."/>
            <person name="Poncet V."/>
            <person name="Pot D."/>
            <person name="Priyono X."/>
            <person name="Rigoreau M."/>
            <person name="Rouard M."/>
            <person name="Rozas J."/>
            <person name="Tranchant-Dubreuil C."/>
            <person name="VanBuren R."/>
            <person name="Zhang Q."/>
            <person name="Andrade A.C."/>
            <person name="Argout X."/>
            <person name="Bertrand B."/>
            <person name="de Kochko A."/>
            <person name="Graziosi G."/>
            <person name="Henry R.J."/>
            <person name="Jayarama X."/>
            <person name="Ming R."/>
            <person name="Nagai C."/>
            <person name="Rounsley S."/>
            <person name="Sankoff D."/>
            <person name="Giuliano G."/>
            <person name="Albert V.A."/>
            <person name="Wincker P."/>
            <person name="Lashermes P."/>
        </authorList>
    </citation>
    <scope>NUCLEOTIDE SEQUENCE [LARGE SCALE GENOMIC DNA]</scope>
    <source>
        <strain evidence="12">cv. DH200-94</strain>
    </source>
</reference>
<dbReference type="Gramene" id="CDP01297">
    <property type="protein sequence ID" value="CDP01297"/>
    <property type="gene ID" value="GSCOC_T00034892001"/>
</dbReference>
<dbReference type="Pfam" id="PF13855">
    <property type="entry name" value="LRR_8"/>
    <property type="match status" value="1"/>
</dbReference>
<dbReference type="FunCoup" id="A0A068TZ27">
    <property type="interactions" value="282"/>
</dbReference>
<evidence type="ECO:0000256" key="4">
    <source>
        <dbReference type="ARBA" id="ARBA00022729"/>
    </source>
</evidence>
<dbReference type="InterPro" id="IPR001245">
    <property type="entry name" value="Ser-Thr/Tyr_kinase_cat_dom"/>
</dbReference>
<comment type="subcellular location">
    <subcellularLocation>
        <location evidence="1">Membrane</location>
    </subcellularLocation>
</comment>
<evidence type="ECO:0000256" key="3">
    <source>
        <dbReference type="ARBA" id="ARBA00022692"/>
    </source>
</evidence>
<dbReference type="Gene3D" id="3.30.200.20">
    <property type="entry name" value="Phosphorylase Kinase, domain 1"/>
    <property type="match status" value="1"/>
</dbReference>
<dbReference type="PROSITE" id="PS50011">
    <property type="entry name" value="PROTEIN_KINASE_DOM"/>
    <property type="match status" value="1"/>
</dbReference>
<dbReference type="OrthoDB" id="4062651at2759"/>
<keyword evidence="4" id="KW-0732">Signal</keyword>
<evidence type="ECO:0000256" key="9">
    <source>
        <dbReference type="SAM" id="Phobius"/>
    </source>
</evidence>
<dbReference type="Gene3D" id="3.80.10.10">
    <property type="entry name" value="Ribonuclease Inhibitor"/>
    <property type="match status" value="2"/>
</dbReference>
<keyword evidence="6 9" id="KW-1133">Transmembrane helix</keyword>
<dbReference type="GO" id="GO:0005524">
    <property type="term" value="F:ATP binding"/>
    <property type="evidence" value="ECO:0007669"/>
    <property type="project" value="InterPro"/>
</dbReference>
<dbReference type="Proteomes" id="UP000295252">
    <property type="component" value="Chromosome II"/>
</dbReference>
<proteinExistence type="predicted"/>
<dbReference type="Gene3D" id="1.10.510.10">
    <property type="entry name" value="Transferase(Phosphotransferase) domain 1"/>
    <property type="match status" value="1"/>
</dbReference>
<keyword evidence="3 9" id="KW-0812">Transmembrane</keyword>
<dbReference type="AlphaFoldDB" id="A0A068TZ27"/>
<dbReference type="PANTHER" id="PTHR48007:SF37">
    <property type="entry name" value="LEUCINE-RICH REPEAT PROTEIN KINASE FAMILY PROTEIN"/>
    <property type="match status" value="1"/>
</dbReference>
<feature type="region of interest" description="Disordered" evidence="8">
    <location>
        <begin position="367"/>
        <end position="396"/>
    </location>
</feature>
<dbReference type="OMA" id="HKECRPI"/>
<keyword evidence="12" id="KW-1185">Reference proteome</keyword>
<name>A0A068TZ27_COFCA</name>
<sequence length="788" mass="86909">MSQTIAEKQSSSQGSGYYPLFCCTLRTAAFACFCHLLPHSVPVRQIRLLPALQISQRLTLRSHATEKTVGQCTATIRLRPQNQQQSAQEQSREKQRALLKKFSFHHHLYNRLVFACTMRAHLLLRDNVISLLIFCSSFLATLVHSSRYSIDVLPLSDASALLAFESKADLRSKLGFSPETSSSFCKWAGVQCSQARVVRFVVEGMDLGGVFAPSTLTRLDQLRVLSLQNNSLAGPIPDLSSLVNLKVLFLSHNSFTGSIPPSLSTLHRLKTLDLSHNNLTGPVPISFNNLDRLYTLRLDSNQFNGSIPALNQSTLQIFNISSNNLTGPIPVTPTLLRFKASLFSWNPGLCGEIIHKECREMQHFFGPVASPPPPKSVSADQSSQIERGEVGVSSQPSRKAHGKAALIIGLSGSGLFFICSFICFAFATRTVKKKKKESSAEKVLVGEATANANAEALMRIEEDNYELEEKVRRVQEGVQIAGMGKSGNLVFCAGEAQVYTLEQLMRASAELLGRGTMGTTYKAVLDSRLIVCVKRLDGSRLAGTSKEVFEGHMESVGSLRHPNLVPLRAYFQAKEERLLVYDYQPNGSLFSLIHGSKSARAKPLHWTSCLKIAEDVAQGLSYIHQAWRLVHGNLKSSNVLLGSDFEACLTDYCLSALATTIAATATSSDEEDPDFKAYKAPEALKFNNDQTQANTTTSKSDVYSFGVLLLELLSGKHPSQLPNLMPGDMMNWVKLSRDEENRGEDNKLEMLLEVAIACSVASPEQRPTMWQVLKMIQEIKEAVIMEEN</sequence>
<feature type="transmembrane region" description="Helical" evidence="9">
    <location>
        <begin position="404"/>
        <end position="427"/>
    </location>
</feature>
<evidence type="ECO:0000256" key="7">
    <source>
        <dbReference type="ARBA" id="ARBA00023136"/>
    </source>
</evidence>
<dbReference type="GO" id="GO:0004672">
    <property type="term" value="F:protein kinase activity"/>
    <property type="evidence" value="ECO:0007669"/>
    <property type="project" value="InterPro"/>
</dbReference>
<keyword evidence="5" id="KW-0677">Repeat</keyword>
<dbReference type="PROSITE" id="PS51450">
    <property type="entry name" value="LRR"/>
    <property type="match status" value="2"/>
</dbReference>
<evidence type="ECO:0000256" key="5">
    <source>
        <dbReference type="ARBA" id="ARBA00022737"/>
    </source>
</evidence>
<evidence type="ECO:0000256" key="6">
    <source>
        <dbReference type="ARBA" id="ARBA00022989"/>
    </source>
</evidence>
<dbReference type="InterPro" id="IPR001611">
    <property type="entry name" value="Leu-rich_rpt"/>
</dbReference>
<protein>
    <recommendedName>
        <fullName evidence="10">Protein kinase domain-containing protein</fullName>
    </recommendedName>
</protein>
<dbReference type="Pfam" id="PF07714">
    <property type="entry name" value="PK_Tyr_Ser-Thr"/>
    <property type="match status" value="1"/>
</dbReference>
<dbReference type="InterPro" id="IPR011009">
    <property type="entry name" value="Kinase-like_dom_sf"/>
</dbReference>
<evidence type="ECO:0000259" key="10">
    <source>
        <dbReference type="PROSITE" id="PS50011"/>
    </source>
</evidence>
<evidence type="ECO:0000313" key="11">
    <source>
        <dbReference type="EMBL" id="CDP01297.1"/>
    </source>
</evidence>
<keyword evidence="7 9" id="KW-0472">Membrane</keyword>
<dbReference type="InterPro" id="IPR032675">
    <property type="entry name" value="LRR_dom_sf"/>
</dbReference>
<feature type="domain" description="Protein kinase" evidence="10">
    <location>
        <begin position="506"/>
        <end position="784"/>
    </location>
</feature>